<evidence type="ECO:0000313" key="2">
    <source>
        <dbReference type="EMBL" id="REL35935.1"/>
    </source>
</evidence>
<feature type="chain" id="PRO_5017723690" description="DUF3718 domain-containing protein" evidence="1">
    <location>
        <begin position="19"/>
        <end position="107"/>
    </location>
</feature>
<dbReference type="RefSeq" id="WP_116000602.1">
    <property type="nucleotide sequence ID" value="NZ_QUOV01000001.1"/>
</dbReference>
<reference evidence="2 3" key="1">
    <citation type="submission" date="2018-08" db="EMBL/GenBank/DDBJ databases">
        <title>Thalassotalea euphylliae genome.</title>
        <authorList>
            <person name="Summers S."/>
            <person name="Rice S.A."/>
            <person name="Freckelton M.L."/>
            <person name="Nedved B.T."/>
            <person name="Hadfield M.G."/>
        </authorList>
    </citation>
    <scope>NUCLEOTIDE SEQUENCE [LARGE SCALE GENOMIC DNA]</scope>
    <source>
        <strain evidence="2 3">H2</strain>
    </source>
</reference>
<accession>A0A3E0UIB6</accession>
<dbReference type="OrthoDB" id="6228295at2"/>
<organism evidence="2 3">
    <name type="scientific">Thalassotalea euphylliae</name>
    <dbReference type="NCBI Taxonomy" id="1655234"/>
    <lineage>
        <taxon>Bacteria</taxon>
        <taxon>Pseudomonadati</taxon>
        <taxon>Pseudomonadota</taxon>
        <taxon>Gammaproteobacteria</taxon>
        <taxon>Alteromonadales</taxon>
        <taxon>Colwelliaceae</taxon>
        <taxon>Thalassotalea</taxon>
    </lineage>
</organism>
<evidence type="ECO:0008006" key="4">
    <source>
        <dbReference type="Google" id="ProtNLM"/>
    </source>
</evidence>
<gene>
    <name evidence="2" type="ORF">DXX92_11690</name>
</gene>
<name>A0A3E0UIB6_9GAMM</name>
<sequence>MKYFTLLILLSITTGLLAAPNDSKLEKVYSHQGYPYKQLISRANEVKLSFTETESNSTVTCRVLVQLNNQLFESAQVSVTQQAFAEKPLASCLDRQQAKKLLAASFE</sequence>
<proteinExistence type="predicted"/>
<dbReference type="AlphaFoldDB" id="A0A3E0UIB6"/>
<keyword evidence="1" id="KW-0732">Signal</keyword>
<comment type="caution">
    <text evidence="2">The sequence shown here is derived from an EMBL/GenBank/DDBJ whole genome shotgun (WGS) entry which is preliminary data.</text>
</comment>
<evidence type="ECO:0000256" key="1">
    <source>
        <dbReference type="SAM" id="SignalP"/>
    </source>
</evidence>
<protein>
    <recommendedName>
        <fullName evidence="4">DUF3718 domain-containing protein</fullName>
    </recommendedName>
</protein>
<evidence type="ECO:0000313" key="3">
    <source>
        <dbReference type="Proteomes" id="UP000256999"/>
    </source>
</evidence>
<feature type="signal peptide" evidence="1">
    <location>
        <begin position="1"/>
        <end position="18"/>
    </location>
</feature>
<dbReference type="EMBL" id="QUOV01000001">
    <property type="protein sequence ID" value="REL35935.1"/>
    <property type="molecule type" value="Genomic_DNA"/>
</dbReference>
<dbReference type="Proteomes" id="UP000256999">
    <property type="component" value="Unassembled WGS sequence"/>
</dbReference>